<dbReference type="SUPFAM" id="SSF54534">
    <property type="entry name" value="FKBP-like"/>
    <property type="match status" value="1"/>
</dbReference>
<evidence type="ECO:0000259" key="10">
    <source>
        <dbReference type="Pfam" id="PF01272"/>
    </source>
</evidence>
<name>A0A1G2EMP7_9BACT</name>
<evidence type="ECO:0000256" key="8">
    <source>
        <dbReference type="HAMAP-Rule" id="MF_00105"/>
    </source>
</evidence>
<evidence type="ECO:0000313" key="13">
    <source>
        <dbReference type="Proteomes" id="UP000177740"/>
    </source>
</evidence>
<protein>
    <recommendedName>
        <fullName evidence="2 8">Transcription elongation factor GreA</fullName>
    </recommendedName>
    <alternativeName>
        <fullName evidence="7 8">Transcript cleavage factor GreA</fullName>
    </alternativeName>
</protein>
<dbReference type="Proteomes" id="UP000177740">
    <property type="component" value="Unassembled WGS sequence"/>
</dbReference>
<proteinExistence type="inferred from homology"/>
<gene>
    <name evidence="8" type="primary">greA</name>
    <name evidence="12" type="ORF">A2365_01325</name>
</gene>
<dbReference type="PROSITE" id="PS00830">
    <property type="entry name" value="GREAB_2"/>
    <property type="match status" value="1"/>
</dbReference>
<reference evidence="12 13" key="1">
    <citation type="journal article" date="2016" name="Nat. Commun.">
        <title>Thousands of microbial genomes shed light on interconnected biogeochemical processes in an aquifer system.</title>
        <authorList>
            <person name="Anantharaman K."/>
            <person name="Brown C.T."/>
            <person name="Hug L.A."/>
            <person name="Sharon I."/>
            <person name="Castelle C.J."/>
            <person name="Probst A.J."/>
            <person name="Thomas B.C."/>
            <person name="Singh A."/>
            <person name="Wilkins M.J."/>
            <person name="Karaoz U."/>
            <person name="Brodie E.L."/>
            <person name="Williams K.H."/>
            <person name="Hubbard S.S."/>
            <person name="Banfield J.F."/>
        </authorList>
    </citation>
    <scope>NUCLEOTIDE SEQUENCE [LARGE SCALE GENOMIC DNA]</scope>
</reference>
<dbReference type="GO" id="GO:0032784">
    <property type="term" value="P:regulation of DNA-templated transcription elongation"/>
    <property type="evidence" value="ECO:0007669"/>
    <property type="project" value="UniProtKB-UniRule"/>
</dbReference>
<dbReference type="GO" id="GO:0006354">
    <property type="term" value="P:DNA-templated transcription elongation"/>
    <property type="evidence" value="ECO:0007669"/>
    <property type="project" value="TreeGrafter"/>
</dbReference>
<dbReference type="InterPro" id="IPR001437">
    <property type="entry name" value="Tscrpt_elong_fac_GreA/B_C"/>
</dbReference>
<dbReference type="GO" id="GO:0070063">
    <property type="term" value="F:RNA polymerase binding"/>
    <property type="evidence" value="ECO:0007669"/>
    <property type="project" value="InterPro"/>
</dbReference>
<evidence type="ECO:0000256" key="7">
    <source>
        <dbReference type="ARBA" id="ARBA00030776"/>
    </source>
</evidence>
<keyword evidence="4 8" id="KW-0238">DNA-binding</keyword>
<comment type="caution">
    <text evidence="12">The sequence shown here is derived from an EMBL/GenBank/DDBJ whole genome shotgun (WGS) entry which is preliminary data.</text>
</comment>
<dbReference type="InterPro" id="IPR036953">
    <property type="entry name" value="GreA/GreB_C_sf"/>
</dbReference>
<evidence type="ECO:0000256" key="2">
    <source>
        <dbReference type="ARBA" id="ARBA00013729"/>
    </source>
</evidence>
<dbReference type="InterPro" id="IPR036805">
    <property type="entry name" value="Tscrpt_elong_fac_GreA/B_N_sf"/>
</dbReference>
<organism evidence="12 13">
    <name type="scientific">Candidatus Nealsonbacteria bacterium RIFOXYB1_FULL_40_15</name>
    <dbReference type="NCBI Taxonomy" id="1801677"/>
    <lineage>
        <taxon>Bacteria</taxon>
        <taxon>Candidatus Nealsoniibacteriota</taxon>
    </lineage>
</organism>
<dbReference type="AlphaFoldDB" id="A0A1G2EMP7"/>
<dbReference type="PANTHER" id="PTHR30437">
    <property type="entry name" value="TRANSCRIPTION ELONGATION FACTOR GREA"/>
    <property type="match status" value="1"/>
</dbReference>
<dbReference type="SUPFAM" id="SSF46557">
    <property type="entry name" value="GreA transcript cleavage protein, N-terminal domain"/>
    <property type="match status" value="1"/>
</dbReference>
<dbReference type="GO" id="GO:0003677">
    <property type="term" value="F:DNA binding"/>
    <property type="evidence" value="ECO:0007669"/>
    <property type="project" value="UniProtKB-UniRule"/>
</dbReference>
<keyword evidence="3 8" id="KW-0805">Transcription regulation</keyword>
<dbReference type="InterPro" id="IPR022691">
    <property type="entry name" value="Tscrpt_elong_fac_GreA/B_N"/>
</dbReference>
<dbReference type="NCBIfam" id="TIGR01462">
    <property type="entry name" value="greA"/>
    <property type="match status" value="1"/>
</dbReference>
<evidence type="ECO:0000256" key="3">
    <source>
        <dbReference type="ARBA" id="ARBA00023015"/>
    </source>
</evidence>
<dbReference type="PIRSF" id="PIRSF006092">
    <property type="entry name" value="GreA_GreB"/>
    <property type="match status" value="1"/>
</dbReference>
<feature type="domain" description="Transcription elongation factor GreA/GreB C-terminal" evidence="10">
    <location>
        <begin position="79"/>
        <end position="151"/>
    </location>
</feature>
<dbReference type="InterPro" id="IPR006359">
    <property type="entry name" value="Tscrpt_elong_fac_GreA"/>
</dbReference>
<evidence type="ECO:0000256" key="9">
    <source>
        <dbReference type="RuleBase" id="RU000556"/>
    </source>
</evidence>
<dbReference type="HAMAP" id="MF_00105">
    <property type="entry name" value="GreA_GreB"/>
    <property type="match status" value="1"/>
</dbReference>
<dbReference type="FunFam" id="1.10.287.180:FF:000001">
    <property type="entry name" value="Transcription elongation factor GreA"/>
    <property type="match status" value="1"/>
</dbReference>
<evidence type="ECO:0000256" key="4">
    <source>
        <dbReference type="ARBA" id="ARBA00023125"/>
    </source>
</evidence>
<feature type="domain" description="Transcription elongation factor GreA/GreB N-terminal" evidence="11">
    <location>
        <begin position="5"/>
        <end position="74"/>
    </location>
</feature>
<dbReference type="EMBL" id="MHMM01000015">
    <property type="protein sequence ID" value="OGZ26822.1"/>
    <property type="molecule type" value="Genomic_DNA"/>
</dbReference>
<feature type="coiled-coil region" evidence="8">
    <location>
        <begin position="8"/>
        <end position="68"/>
    </location>
</feature>
<evidence type="ECO:0000313" key="12">
    <source>
        <dbReference type="EMBL" id="OGZ26822.1"/>
    </source>
</evidence>
<dbReference type="Pfam" id="PF03449">
    <property type="entry name" value="GreA_GreB_N"/>
    <property type="match status" value="1"/>
</dbReference>
<sequence>MAKEYFTKEGLEELKKELQRLKTEETRKIAELIKHTASFGDLKENFAYHDAKDKQAFLQGRIAELESKINSAIVVENKQTGKVQIGSKVKISVNGEEMKLSVVSSDMADPANNKISYQSPVGGALLGKKEGDEVSVEIGGEKVRYKVLKIE</sequence>
<comment type="similarity">
    <text evidence="1 8 9">Belongs to the GreA/GreB family.</text>
</comment>
<dbReference type="Gene3D" id="1.10.287.180">
    <property type="entry name" value="Transcription elongation factor, GreA/GreB, N-terminal domain"/>
    <property type="match status" value="1"/>
</dbReference>
<dbReference type="InterPro" id="IPR023459">
    <property type="entry name" value="Tscrpt_elong_fac_GreA/B_fam"/>
</dbReference>
<evidence type="ECO:0000256" key="6">
    <source>
        <dbReference type="ARBA" id="ARBA00024916"/>
    </source>
</evidence>
<dbReference type="STRING" id="1801677.A2365_01325"/>
<comment type="function">
    <text evidence="6 8 9">Necessary for efficient RNA polymerase transcription elongation past template-encoded arresting sites. The arresting sites in DNA have the property of trapping a certain fraction of elongating RNA polymerases that pass through, resulting in locked ternary complexes. Cleavage of the nascent transcript by cleavage factors such as GreA or GreB allows the resumption of elongation from the new 3'terminus. GreA releases sequences of 2 to 3 nucleotides.</text>
</comment>
<dbReference type="PANTHER" id="PTHR30437:SF4">
    <property type="entry name" value="TRANSCRIPTION ELONGATION FACTOR GREA"/>
    <property type="match status" value="1"/>
</dbReference>
<evidence type="ECO:0000259" key="11">
    <source>
        <dbReference type="Pfam" id="PF03449"/>
    </source>
</evidence>
<accession>A0A1G2EMP7</accession>
<dbReference type="InterPro" id="IPR018151">
    <property type="entry name" value="TF_GreA/GreB_CS"/>
</dbReference>
<evidence type="ECO:0000256" key="5">
    <source>
        <dbReference type="ARBA" id="ARBA00023163"/>
    </source>
</evidence>
<keyword evidence="5 8" id="KW-0804">Transcription</keyword>
<keyword evidence="8" id="KW-0175">Coiled coil</keyword>
<evidence type="ECO:0000256" key="1">
    <source>
        <dbReference type="ARBA" id="ARBA00008213"/>
    </source>
</evidence>
<dbReference type="Gene3D" id="3.10.50.30">
    <property type="entry name" value="Transcription elongation factor, GreA/GreB, C-terminal domain"/>
    <property type="match status" value="1"/>
</dbReference>
<dbReference type="Pfam" id="PF01272">
    <property type="entry name" value="GreA_GreB"/>
    <property type="match status" value="1"/>
</dbReference>
<dbReference type="InterPro" id="IPR028624">
    <property type="entry name" value="Tscrpt_elong_fac_GreA/B"/>
</dbReference>